<dbReference type="Proteomes" id="UP000181980">
    <property type="component" value="Unassembled WGS sequence"/>
</dbReference>
<dbReference type="SUPFAM" id="SSF54211">
    <property type="entry name" value="Ribosomal protein S5 domain 2-like"/>
    <property type="match status" value="1"/>
</dbReference>
<dbReference type="Gene3D" id="3.30.230.10">
    <property type="match status" value="1"/>
</dbReference>
<evidence type="ECO:0000256" key="1">
    <source>
        <dbReference type="ARBA" id="ARBA00006354"/>
    </source>
</evidence>
<dbReference type="SMART" id="SM00382">
    <property type="entry name" value="AAA"/>
    <property type="match status" value="1"/>
</dbReference>
<dbReference type="InterPro" id="IPR020568">
    <property type="entry name" value="Ribosomal_Su5_D2-typ_SF"/>
</dbReference>
<feature type="domain" description="AAA+ ATPase" evidence="2">
    <location>
        <begin position="218"/>
        <end position="402"/>
    </location>
</feature>
<comment type="similarity">
    <text evidence="1">Belongs to the Mg-chelatase subunits D/I family. ComM subfamily.</text>
</comment>
<accession>A0A1H5BVN1</accession>
<dbReference type="InterPro" id="IPR003593">
    <property type="entry name" value="AAA+_ATPase"/>
</dbReference>
<organism evidence="3 4">
    <name type="scientific">Jiangella alba</name>
    <dbReference type="NCBI Taxonomy" id="561176"/>
    <lineage>
        <taxon>Bacteria</taxon>
        <taxon>Bacillati</taxon>
        <taxon>Actinomycetota</taxon>
        <taxon>Actinomycetes</taxon>
        <taxon>Jiangellales</taxon>
        <taxon>Jiangellaceae</taxon>
        <taxon>Jiangella</taxon>
    </lineage>
</organism>
<evidence type="ECO:0000259" key="2">
    <source>
        <dbReference type="SMART" id="SM00382"/>
    </source>
</evidence>
<keyword evidence="4" id="KW-1185">Reference proteome</keyword>
<gene>
    <name evidence="3" type="ORF">SAMN04488561_0039</name>
</gene>
<dbReference type="STRING" id="561176.SAMN04488561_0039"/>
<evidence type="ECO:0000313" key="3">
    <source>
        <dbReference type="EMBL" id="SED58572.1"/>
    </source>
</evidence>
<dbReference type="InterPro" id="IPR014721">
    <property type="entry name" value="Ribsml_uS5_D2-typ_fold_subgr"/>
</dbReference>
<dbReference type="GO" id="GO:0005524">
    <property type="term" value="F:ATP binding"/>
    <property type="evidence" value="ECO:0007669"/>
    <property type="project" value="InterPro"/>
</dbReference>
<dbReference type="EMBL" id="FNUC01000001">
    <property type="protein sequence ID" value="SED58572.1"/>
    <property type="molecule type" value="Genomic_DNA"/>
</dbReference>
<dbReference type="AlphaFoldDB" id="A0A1H5BVN1"/>
<evidence type="ECO:0000313" key="4">
    <source>
        <dbReference type="Proteomes" id="UP000181980"/>
    </source>
</evidence>
<dbReference type="NCBIfam" id="TIGR00368">
    <property type="entry name" value="YifB family Mg chelatase-like AAA ATPase"/>
    <property type="match status" value="1"/>
</dbReference>
<dbReference type="Pfam" id="PF13335">
    <property type="entry name" value="Mg_chelatase_C"/>
    <property type="match status" value="1"/>
</dbReference>
<dbReference type="RefSeq" id="WP_069113936.1">
    <property type="nucleotide sequence ID" value="NZ_FNUC01000001.1"/>
</dbReference>
<dbReference type="Pfam" id="PF01078">
    <property type="entry name" value="Mg_chelatase"/>
    <property type="match status" value="1"/>
</dbReference>
<dbReference type="PANTHER" id="PTHR32039:SF7">
    <property type="entry name" value="COMPETENCE PROTEIN COMM"/>
    <property type="match status" value="1"/>
</dbReference>
<dbReference type="InterPro" id="IPR045006">
    <property type="entry name" value="CHLI-like"/>
</dbReference>
<dbReference type="InterPro" id="IPR027417">
    <property type="entry name" value="P-loop_NTPase"/>
</dbReference>
<dbReference type="OrthoDB" id="9813147at2"/>
<sequence>MTRLARCRSVTIVGVRGTVVDIEVHIGGMPGFSLVGLPDASLYEARDRVRAAVMSSRETWPLQRITVSLSPAALPKRGSHFDLGVAVAILAAAEDVPSAALDGVLFLGELALDGRLHPVRGVLPAVLAADRAGLTRVVVPEPNAAEAQLIPGMRVFGARSLRQVLAHLRGAEIPDEVRDELDQTPDVLPPGAEGGSLDLADVAGQDAAKRAVEIAAAGHHHLLLSGTPGSGKTMLAQRLPSLLPDLSLDESLEVTSIHSLAGVLPPGRPLIVRPPFVDPHHTSSLVAIVGGGSRVPAPGAASLAHRGILFLDEVPEFPARILDSLRQPLESGTLTLARSESTSVFPARFLLAMAQNPCPCGNFGSTVRECTCKPDSVRRYGQRLSGPVRDRVDLRVDVDAPTMAELDTAAEPSKVVADRVAEARARQERRLRGTPWRCNGELPGPYLRRELKLPADITAPAFARVRDGSLTLRGVDRVLRVAWTIADLAGRDRPTAEDVHKALRLRLGEPV</sequence>
<proteinExistence type="inferred from homology"/>
<dbReference type="InterPro" id="IPR004482">
    <property type="entry name" value="Mg_chelat-rel"/>
</dbReference>
<protein>
    <submittedName>
        <fullName evidence="3">Magnesium chelatase family protein</fullName>
    </submittedName>
</protein>
<dbReference type="Gene3D" id="3.40.50.300">
    <property type="entry name" value="P-loop containing nucleotide triphosphate hydrolases"/>
    <property type="match status" value="1"/>
</dbReference>
<dbReference type="SUPFAM" id="SSF52540">
    <property type="entry name" value="P-loop containing nucleoside triphosphate hydrolases"/>
    <property type="match status" value="1"/>
</dbReference>
<name>A0A1H5BVN1_9ACTN</name>
<dbReference type="Pfam" id="PF13541">
    <property type="entry name" value="ChlI"/>
    <property type="match status" value="1"/>
</dbReference>
<reference evidence="4" key="1">
    <citation type="submission" date="2016-10" db="EMBL/GenBank/DDBJ databases">
        <authorList>
            <person name="Varghese N."/>
            <person name="Submissions S."/>
        </authorList>
    </citation>
    <scope>NUCLEOTIDE SEQUENCE [LARGE SCALE GENOMIC DNA]</scope>
    <source>
        <strain evidence="4">DSM 45237</strain>
    </source>
</reference>
<dbReference type="InterPro" id="IPR000523">
    <property type="entry name" value="Mg_chelatse_chII-like_cat_dom"/>
</dbReference>
<dbReference type="InterPro" id="IPR025158">
    <property type="entry name" value="Mg_chelat-rel_C"/>
</dbReference>
<dbReference type="PANTHER" id="PTHR32039">
    <property type="entry name" value="MAGNESIUM-CHELATASE SUBUNIT CHLI"/>
    <property type="match status" value="1"/>
</dbReference>